<keyword evidence="4" id="KW-0472">Membrane</keyword>
<reference evidence="5 6" key="1">
    <citation type="submission" date="2018-01" db="EMBL/GenBank/DDBJ databases">
        <title>Draft genome sequence of Sphaerisporangium sp. 7K107.</title>
        <authorList>
            <person name="Sahin N."/>
            <person name="Saygin H."/>
            <person name="Ay H."/>
        </authorList>
    </citation>
    <scope>NUCLEOTIDE SEQUENCE [LARGE SCALE GENOMIC DNA]</scope>
    <source>
        <strain evidence="5 6">7K107</strain>
    </source>
</reference>
<dbReference type="RefSeq" id="WP_111168489.1">
    <property type="nucleotide sequence ID" value="NZ_POUA01000125.1"/>
</dbReference>
<dbReference type="InterPro" id="IPR038261">
    <property type="entry name" value="GPP34-like_sf"/>
</dbReference>
<accession>A0A2W2G7X9</accession>
<dbReference type="GO" id="GO:0005737">
    <property type="term" value="C:cytoplasm"/>
    <property type="evidence" value="ECO:0007669"/>
    <property type="project" value="UniProtKB-ARBA"/>
</dbReference>
<comment type="caution">
    <text evidence="5">The sequence shown here is derived from an EMBL/GenBank/DDBJ whole genome shotgun (WGS) entry which is preliminary data.</text>
</comment>
<dbReference type="GO" id="GO:0070273">
    <property type="term" value="F:phosphatidylinositol-4-phosphate binding"/>
    <property type="evidence" value="ECO:0007669"/>
    <property type="project" value="InterPro"/>
</dbReference>
<dbReference type="GO" id="GO:0012505">
    <property type="term" value="C:endomembrane system"/>
    <property type="evidence" value="ECO:0007669"/>
    <property type="project" value="UniProtKB-ARBA"/>
</dbReference>
<evidence type="ECO:0000256" key="2">
    <source>
        <dbReference type="ARBA" id="ARBA00023034"/>
    </source>
</evidence>
<protein>
    <submittedName>
        <fullName evidence="5">GPP34 family phosphoprotein</fullName>
    </submittedName>
</protein>
<evidence type="ECO:0000256" key="3">
    <source>
        <dbReference type="ARBA" id="ARBA00023121"/>
    </source>
</evidence>
<gene>
    <name evidence="5" type="ORF">C1I98_17305</name>
</gene>
<dbReference type="Pfam" id="PF05719">
    <property type="entry name" value="GPP34"/>
    <property type="match status" value="1"/>
</dbReference>
<keyword evidence="6" id="KW-1185">Reference proteome</keyword>
<comment type="subcellular location">
    <subcellularLocation>
        <location evidence="1">Golgi apparatus membrane</location>
        <topology evidence="1">Peripheral membrane protein</topology>
        <orientation evidence="1">Cytoplasmic side</orientation>
    </subcellularLocation>
</comment>
<keyword evidence="2" id="KW-0333">Golgi apparatus</keyword>
<evidence type="ECO:0000313" key="6">
    <source>
        <dbReference type="Proteomes" id="UP000248544"/>
    </source>
</evidence>
<dbReference type="InterPro" id="IPR008628">
    <property type="entry name" value="GPP34-like"/>
</dbReference>
<name>A0A2W2G7X9_9ACTN</name>
<evidence type="ECO:0000313" key="5">
    <source>
        <dbReference type="EMBL" id="PZG44421.1"/>
    </source>
</evidence>
<evidence type="ECO:0000256" key="4">
    <source>
        <dbReference type="ARBA" id="ARBA00023136"/>
    </source>
</evidence>
<keyword evidence="3" id="KW-0446">Lipid-binding</keyword>
<proteinExistence type="predicted"/>
<sequence>MPVTIAEELLLLAHRESDGRPLIGSTELDAGIAGALLAELALAGRIDLGDKTITARRPAVPGDSDADPELDPELDTVLAQIATHSRPRKPEWWVRKLHSAERRKRLLRRLTVRGALREERVKVLGMFPVTRYPERDPGPEAAVRDRVWSVLTGADPDERTAVLIGVLRACRLDRKVFPGADRKRVKEIAEGDWASTAVARTIASINAAVIAGAVAASTAATVAGAS</sequence>
<dbReference type="Gene3D" id="1.10.3630.10">
    <property type="entry name" value="yeast vps74-n-term truncation variant domain like"/>
    <property type="match status" value="1"/>
</dbReference>
<evidence type="ECO:0000256" key="1">
    <source>
        <dbReference type="ARBA" id="ARBA00004255"/>
    </source>
</evidence>
<dbReference type="Proteomes" id="UP000248544">
    <property type="component" value="Unassembled WGS sequence"/>
</dbReference>
<dbReference type="EMBL" id="POUA01000125">
    <property type="protein sequence ID" value="PZG44421.1"/>
    <property type="molecule type" value="Genomic_DNA"/>
</dbReference>
<dbReference type="AlphaFoldDB" id="A0A2W2G7X9"/>
<organism evidence="5 6">
    <name type="scientific">Spongiactinospora gelatinilytica</name>
    <dbReference type="NCBI Taxonomy" id="2666298"/>
    <lineage>
        <taxon>Bacteria</taxon>
        <taxon>Bacillati</taxon>
        <taxon>Actinomycetota</taxon>
        <taxon>Actinomycetes</taxon>
        <taxon>Streptosporangiales</taxon>
        <taxon>Streptosporangiaceae</taxon>
        <taxon>Spongiactinospora</taxon>
    </lineage>
</organism>